<organism evidence="1 2">
    <name type="scientific">Streptomyces canus</name>
    <dbReference type="NCBI Taxonomy" id="58343"/>
    <lineage>
        <taxon>Bacteria</taxon>
        <taxon>Bacillati</taxon>
        <taxon>Actinomycetota</taxon>
        <taxon>Actinomycetes</taxon>
        <taxon>Kitasatosporales</taxon>
        <taxon>Streptomycetaceae</taxon>
        <taxon>Streptomyces</taxon>
        <taxon>Streptomyces aurantiacus group</taxon>
    </lineage>
</organism>
<evidence type="ECO:0000313" key="1">
    <source>
        <dbReference type="EMBL" id="KUN53285.1"/>
    </source>
</evidence>
<name>A0A101RK62_9ACTN</name>
<evidence type="ECO:0000313" key="2">
    <source>
        <dbReference type="Proteomes" id="UP000053669"/>
    </source>
</evidence>
<dbReference type="EMBL" id="LMWU01000087">
    <property type="protein sequence ID" value="KUN53285.1"/>
    <property type="molecule type" value="Genomic_DNA"/>
</dbReference>
<sequence length="79" mass="8302">MLADPAGFCGPRHRQGGVAVPGHPHPCVGNAKFQQGGAGAYLRALVASSLTTSRVISMAREETGAPWSVWMRTRKLAAT</sequence>
<dbReference type="Proteomes" id="UP000053669">
    <property type="component" value="Unassembled WGS sequence"/>
</dbReference>
<comment type="caution">
    <text evidence="1">The sequence shown here is derived from an EMBL/GenBank/DDBJ whole genome shotgun (WGS) entry which is preliminary data.</text>
</comment>
<dbReference type="AlphaFoldDB" id="A0A101RK62"/>
<proteinExistence type="predicted"/>
<accession>A0A101RK62</accession>
<reference evidence="1 2" key="1">
    <citation type="submission" date="2015-10" db="EMBL/GenBank/DDBJ databases">
        <title>Draft genome sequence of Streptomyces canus DSM 40017, type strain for the species Streptomyces canus.</title>
        <authorList>
            <person name="Ruckert C."/>
            <person name="Winkler A."/>
            <person name="Kalinowski J."/>
            <person name="Kampfer P."/>
            <person name="Glaeser S."/>
        </authorList>
    </citation>
    <scope>NUCLEOTIDE SEQUENCE [LARGE SCALE GENOMIC DNA]</scope>
    <source>
        <strain evidence="1 2">DSM 40017</strain>
    </source>
</reference>
<protein>
    <submittedName>
        <fullName evidence="1">Uncharacterized protein</fullName>
    </submittedName>
</protein>
<gene>
    <name evidence="1" type="ORF">AQJ46_50545</name>
</gene>